<protein>
    <submittedName>
        <fullName evidence="6">SpoIIE family protein phosphatase</fullName>
    </submittedName>
</protein>
<dbReference type="SMART" id="SM00331">
    <property type="entry name" value="PP2C_SIG"/>
    <property type="match status" value="1"/>
</dbReference>
<keyword evidence="3" id="KW-0472">Membrane</keyword>
<organism evidence="6 7">
    <name type="scientific">Candidatus Acidiferrum panamense</name>
    <dbReference type="NCBI Taxonomy" id="2741543"/>
    <lineage>
        <taxon>Bacteria</taxon>
        <taxon>Pseudomonadati</taxon>
        <taxon>Acidobacteriota</taxon>
        <taxon>Terriglobia</taxon>
        <taxon>Candidatus Acidiferrales</taxon>
        <taxon>Candidatus Acidiferrum</taxon>
    </lineage>
</organism>
<evidence type="ECO:0000256" key="3">
    <source>
        <dbReference type="SAM" id="Phobius"/>
    </source>
</evidence>
<keyword evidence="3" id="KW-1133">Transmembrane helix</keyword>
<feature type="transmembrane region" description="Helical" evidence="3">
    <location>
        <begin position="44"/>
        <end position="64"/>
    </location>
</feature>
<dbReference type="PROSITE" id="PS51746">
    <property type="entry name" value="PPM_2"/>
    <property type="match status" value="1"/>
</dbReference>
<name>A0A7V8T0C8_9BACT</name>
<evidence type="ECO:0000313" key="7">
    <source>
        <dbReference type="Proteomes" id="UP000567293"/>
    </source>
</evidence>
<gene>
    <name evidence="6" type="ORF">HRJ53_26845</name>
</gene>
<keyword evidence="2" id="KW-0175">Coiled coil</keyword>
<evidence type="ECO:0000259" key="5">
    <source>
        <dbReference type="PROSITE" id="PS51746"/>
    </source>
</evidence>
<evidence type="ECO:0000259" key="4">
    <source>
        <dbReference type="PROSITE" id="PS50885"/>
    </source>
</evidence>
<evidence type="ECO:0000256" key="1">
    <source>
        <dbReference type="ARBA" id="ARBA00022801"/>
    </source>
</evidence>
<feature type="domain" description="HAMP" evidence="4">
    <location>
        <begin position="358"/>
        <end position="410"/>
    </location>
</feature>
<dbReference type="SMART" id="SM00304">
    <property type="entry name" value="HAMP"/>
    <property type="match status" value="1"/>
</dbReference>
<dbReference type="PROSITE" id="PS50885">
    <property type="entry name" value="HAMP"/>
    <property type="match status" value="1"/>
</dbReference>
<dbReference type="GO" id="GO:0007165">
    <property type="term" value="P:signal transduction"/>
    <property type="evidence" value="ECO:0007669"/>
    <property type="project" value="InterPro"/>
</dbReference>
<accession>A0A7V8T0C8</accession>
<dbReference type="Gene3D" id="3.60.40.10">
    <property type="entry name" value="PPM-type phosphatase domain"/>
    <property type="match status" value="1"/>
</dbReference>
<feature type="transmembrane region" description="Helical" evidence="3">
    <location>
        <begin position="331"/>
        <end position="356"/>
    </location>
</feature>
<feature type="transmembrane region" description="Helical" evidence="3">
    <location>
        <begin position="76"/>
        <end position="103"/>
    </location>
</feature>
<dbReference type="EMBL" id="JACDQQ010002597">
    <property type="protein sequence ID" value="MBA0088622.1"/>
    <property type="molecule type" value="Genomic_DNA"/>
</dbReference>
<dbReference type="InterPro" id="IPR052016">
    <property type="entry name" value="Bact_Sigma-Reg"/>
</dbReference>
<dbReference type="InterPro" id="IPR003660">
    <property type="entry name" value="HAMP_dom"/>
</dbReference>
<dbReference type="AlphaFoldDB" id="A0A7V8T0C8"/>
<dbReference type="SUPFAM" id="SSF158472">
    <property type="entry name" value="HAMP domain-like"/>
    <property type="match status" value="1"/>
</dbReference>
<dbReference type="SUPFAM" id="SSF81606">
    <property type="entry name" value="PP2C-like"/>
    <property type="match status" value="1"/>
</dbReference>
<dbReference type="PANTHER" id="PTHR43156">
    <property type="entry name" value="STAGE II SPORULATION PROTEIN E-RELATED"/>
    <property type="match status" value="1"/>
</dbReference>
<feature type="coiled-coil region" evidence="2">
    <location>
        <begin position="401"/>
        <end position="428"/>
    </location>
</feature>
<dbReference type="PANTHER" id="PTHR43156:SF2">
    <property type="entry name" value="STAGE II SPORULATION PROTEIN E"/>
    <property type="match status" value="1"/>
</dbReference>
<dbReference type="Proteomes" id="UP000567293">
    <property type="component" value="Unassembled WGS sequence"/>
</dbReference>
<dbReference type="GO" id="GO:0016791">
    <property type="term" value="F:phosphatase activity"/>
    <property type="evidence" value="ECO:0007669"/>
    <property type="project" value="TreeGrafter"/>
</dbReference>
<dbReference type="Pfam" id="PF00672">
    <property type="entry name" value="HAMP"/>
    <property type="match status" value="1"/>
</dbReference>
<comment type="caution">
    <text evidence="6">The sequence shown here is derived from an EMBL/GenBank/DDBJ whole genome shotgun (WGS) entry which is preliminary data.</text>
</comment>
<dbReference type="InterPro" id="IPR036457">
    <property type="entry name" value="PPM-type-like_dom_sf"/>
</dbReference>
<keyword evidence="1" id="KW-0378">Hydrolase</keyword>
<keyword evidence="7" id="KW-1185">Reference proteome</keyword>
<dbReference type="CDD" id="cd06225">
    <property type="entry name" value="HAMP"/>
    <property type="match status" value="1"/>
</dbReference>
<feature type="domain" description="PPM-type phosphatase" evidence="5">
    <location>
        <begin position="442"/>
        <end position="659"/>
    </location>
</feature>
<evidence type="ECO:0000256" key="2">
    <source>
        <dbReference type="SAM" id="Coils"/>
    </source>
</evidence>
<dbReference type="GO" id="GO:0016020">
    <property type="term" value="C:membrane"/>
    <property type="evidence" value="ECO:0007669"/>
    <property type="project" value="InterPro"/>
</dbReference>
<sequence>MKSFFSNLKEGYSRLSWQDLVCSAIVALGLLVALLGINGKVSSFLEFLAVVAGVYLAARFIGWWRSRLLWSLRNRLVVVYLFIAVVPILSIVVLVVLAARILYSQLGAYLLYEDIHQRIEMIADIAQHIAIAHKALPSSITEDESERILAAQSAVHDRELPKLKIDFSSDPSLLSKVAGQGQNSFAGLLQEEDSDPPLSLISLRRMEDSNAPRVVVLRVPVTAEFLSTIAPDLGVIQLNLMENYKGAGVLYTSGEKRYRVVPGIVASNRTLQAAMFWFDSPVSVVSPLDSFFVAKDGTVDPARPLLAVSNARPSRLNARIFTSLGELRGTYVILFVLVGIVFLLIEAVAWTTGIVLTRRITRAVADLYQATQFVKAGDFSHRVQMKQRDQLGELGESFNKMTSSISELIEEEAKRRRLENEISIAREVQNQLFPSTLPSVPGVEIEAICRAARSVSGDYYDFIQLSPTHVAIAIADISGKGISAALLMASLQAALRSQALTEGSEYMSTAELVTRLNKHLVRNTGDDRFATFFIAVYDSATRTLRYTNAGHLPSFLICNGSSHLLDKGGMVLGVLEDYVYEQGELQVAPESLLIGYSDGLVEPENVYGEEFGIARLREAAIRVQSAEPSLVAESLMAAAEEWAGTPEQADDMTVIVTRLR</sequence>
<feature type="transmembrane region" description="Helical" evidence="3">
    <location>
        <begin position="20"/>
        <end position="38"/>
    </location>
</feature>
<evidence type="ECO:0000313" key="6">
    <source>
        <dbReference type="EMBL" id="MBA0088622.1"/>
    </source>
</evidence>
<reference evidence="6" key="1">
    <citation type="submission" date="2020-06" db="EMBL/GenBank/DDBJ databases">
        <title>Legume-microbial interactions unlock mineral nutrients during tropical forest succession.</title>
        <authorList>
            <person name="Epihov D.Z."/>
        </authorList>
    </citation>
    <scope>NUCLEOTIDE SEQUENCE [LARGE SCALE GENOMIC DNA]</scope>
    <source>
        <strain evidence="6">Pan2503</strain>
    </source>
</reference>
<dbReference type="Pfam" id="PF07228">
    <property type="entry name" value="SpoIIE"/>
    <property type="match status" value="1"/>
</dbReference>
<proteinExistence type="predicted"/>
<dbReference type="Gene3D" id="6.10.340.10">
    <property type="match status" value="1"/>
</dbReference>
<dbReference type="InterPro" id="IPR001932">
    <property type="entry name" value="PPM-type_phosphatase-like_dom"/>
</dbReference>
<keyword evidence="3" id="KW-0812">Transmembrane</keyword>